<dbReference type="Proteomes" id="UP000199599">
    <property type="component" value="Unassembled WGS sequence"/>
</dbReference>
<proteinExistence type="predicted"/>
<dbReference type="Gene3D" id="3.40.50.720">
    <property type="entry name" value="NAD(P)-binding Rossmann-like Domain"/>
    <property type="match status" value="1"/>
</dbReference>
<evidence type="ECO:0000313" key="4">
    <source>
        <dbReference type="Proteomes" id="UP000199599"/>
    </source>
</evidence>
<dbReference type="Pfam" id="PF22725">
    <property type="entry name" value="GFO_IDH_MocA_C3"/>
    <property type="match status" value="1"/>
</dbReference>
<dbReference type="SUPFAM" id="SSF55347">
    <property type="entry name" value="Glyceraldehyde-3-phosphate dehydrogenase-like, C-terminal domain"/>
    <property type="match status" value="1"/>
</dbReference>
<feature type="domain" description="GFO/IDH/MocA-like oxidoreductase" evidence="2">
    <location>
        <begin position="130"/>
        <end position="247"/>
    </location>
</feature>
<organism evidence="3 4">
    <name type="scientific">Lactobacillus bombicola</name>
    <dbReference type="NCBI Taxonomy" id="1505723"/>
    <lineage>
        <taxon>Bacteria</taxon>
        <taxon>Bacillati</taxon>
        <taxon>Bacillota</taxon>
        <taxon>Bacilli</taxon>
        <taxon>Lactobacillales</taxon>
        <taxon>Lactobacillaceae</taxon>
        <taxon>Lactobacillus</taxon>
    </lineage>
</organism>
<evidence type="ECO:0000259" key="2">
    <source>
        <dbReference type="Pfam" id="PF22725"/>
    </source>
</evidence>
<protein>
    <submittedName>
        <fullName evidence="3">Predicted dehydrogenase</fullName>
    </submittedName>
</protein>
<dbReference type="SUPFAM" id="SSF51735">
    <property type="entry name" value="NAD(P)-binding Rossmann-fold domains"/>
    <property type="match status" value="1"/>
</dbReference>
<dbReference type="Pfam" id="PF01408">
    <property type="entry name" value="GFO_IDH_MocA"/>
    <property type="match status" value="1"/>
</dbReference>
<accession>A0A1I1RSV4</accession>
<dbReference type="EMBL" id="FOMN01000002">
    <property type="protein sequence ID" value="SFD37466.1"/>
    <property type="molecule type" value="Genomic_DNA"/>
</dbReference>
<sequence>MKLGIIGSGMIVHDFLQTADKITNMKITAISTTERSQHVAQSLAKQYNIKDVFTNNELLCNDNNVDTVYVAVPNSLHYQVVKQAILAGKNVICEKPYVATVTEAAELKQLADQHKVIILEAITNIHLKNYQAIKKIINKIGPIHIICLNYTQYSSRYDDFLANKIAPVFDPTKGGGTLMDLNIYNIHLVVGLFGKPISVQYYPVMQKGVDTSGSLNLVYPDKQAILIAAKDCYTTPRSFIEGEKGSIYFDGSTGVINDFTVEMRNGETNRLRFNQYSHRMASEFNNFSKIIDQHDQQMANKLYKHSTAVIEVLAKAKASIKN</sequence>
<dbReference type="PANTHER" id="PTHR43054">
    <property type="match status" value="1"/>
</dbReference>
<dbReference type="RefSeq" id="WP_090092551.1">
    <property type="nucleotide sequence ID" value="NZ_CBCRVU010000002.1"/>
</dbReference>
<dbReference type="AlphaFoldDB" id="A0A1I1RSV4"/>
<evidence type="ECO:0000313" key="3">
    <source>
        <dbReference type="EMBL" id="SFD37466.1"/>
    </source>
</evidence>
<gene>
    <name evidence="3" type="ORF">SAMN04487792_0561</name>
</gene>
<feature type="domain" description="Gfo/Idh/MocA-like oxidoreductase N-terminal" evidence="1">
    <location>
        <begin position="2"/>
        <end position="118"/>
    </location>
</feature>
<dbReference type="InterPro" id="IPR000683">
    <property type="entry name" value="Gfo/Idh/MocA-like_OxRdtase_N"/>
</dbReference>
<evidence type="ECO:0000259" key="1">
    <source>
        <dbReference type="Pfam" id="PF01408"/>
    </source>
</evidence>
<dbReference type="Gene3D" id="3.30.360.10">
    <property type="entry name" value="Dihydrodipicolinate Reductase, domain 2"/>
    <property type="match status" value="1"/>
</dbReference>
<dbReference type="STRING" id="1505723.SAMN04487792_0561"/>
<name>A0A1I1RSV4_9LACO</name>
<dbReference type="GO" id="GO:0000166">
    <property type="term" value="F:nucleotide binding"/>
    <property type="evidence" value="ECO:0007669"/>
    <property type="project" value="InterPro"/>
</dbReference>
<dbReference type="PANTHER" id="PTHR43054:SF1">
    <property type="entry name" value="SCYLLO-INOSITOL 2-DEHYDROGENASE (NADP(+)) IOLU"/>
    <property type="match status" value="1"/>
</dbReference>
<dbReference type="InterPro" id="IPR036291">
    <property type="entry name" value="NAD(P)-bd_dom_sf"/>
</dbReference>
<reference evidence="4" key="1">
    <citation type="submission" date="2016-10" db="EMBL/GenBank/DDBJ databases">
        <authorList>
            <person name="Varghese N."/>
            <person name="Submissions S."/>
        </authorList>
    </citation>
    <scope>NUCLEOTIDE SEQUENCE [LARGE SCALE GENOMIC DNA]</scope>
    <source>
        <strain evidence="4">R-53102</strain>
    </source>
</reference>
<dbReference type="InterPro" id="IPR055170">
    <property type="entry name" value="GFO_IDH_MocA-like_dom"/>
</dbReference>